<evidence type="ECO:0000313" key="2">
    <source>
        <dbReference type="Proteomes" id="UP001152484"/>
    </source>
</evidence>
<dbReference type="EMBL" id="CAMAPE010000009">
    <property type="protein sequence ID" value="CAH9074650.1"/>
    <property type="molecule type" value="Genomic_DNA"/>
</dbReference>
<keyword evidence="2" id="KW-1185">Reference proteome</keyword>
<evidence type="ECO:0000313" key="1">
    <source>
        <dbReference type="EMBL" id="CAH9074650.1"/>
    </source>
</evidence>
<reference evidence="1" key="1">
    <citation type="submission" date="2022-07" db="EMBL/GenBank/DDBJ databases">
        <authorList>
            <person name="Macas J."/>
            <person name="Novak P."/>
            <person name="Neumann P."/>
        </authorList>
    </citation>
    <scope>NUCLEOTIDE SEQUENCE</scope>
</reference>
<name>A0A9P0YTA2_CUSEU</name>
<comment type="caution">
    <text evidence="1">The sequence shown here is derived from an EMBL/GenBank/DDBJ whole genome shotgun (WGS) entry which is preliminary data.</text>
</comment>
<dbReference type="PANTHER" id="PTHR11697">
    <property type="entry name" value="GENERAL TRANSCRIPTION FACTOR 2-RELATED ZINC FINGER PROTEIN"/>
    <property type="match status" value="1"/>
</dbReference>
<dbReference type="PANTHER" id="PTHR11697:SF230">
    <property type="entry name" value="ZINC FINGER, MYM DOMAIN CONTAINING 1"/>
    <property type="match status" value="1"/>
</dbReference>
<accession>A0A9P0YTA2</accession>
<dbReference type="Proteomes" id="UP001152484">
    <property type="component" value="Unassembled WGS sequence"/>
</dbReference>
<gene>
    <name evidence="1" type="ORF">CEURO_LOCUS5255</name>
</gene>
<sequence length="131" mass="15718">MKDVKRDRVKRQKTVDGSPKTYYHYFHVDIFLEVIDRLMQEMNNRFTDSFSHFDLKRLLRLAELNPDDFSSREKRELNEQLRLFLTFVKSSSEFSSLQTIGDLAKQMVETEWHTIYSLSRMICATRLEKNS</sequence>
<protein>
    <submittedName>
        <fullName evidence="1">Uncharacterized protein</fullName>
    </submittedName>
</protein>
<organism evidence="1 2">
    <name type="scientific">Cuscuta europaea</name>
    <name type="common">European dodder</name>
    <dbReference type="NCBI Taxonomy" id="41803"/>
    <lineage>
        <taxon>Eukaryota</taxon>
        <taxon>Viridiplantae</taxon>
        <taxon>Streptophyta</taxon>
        <taxon>Embryophyta</taxon>
        <taxon>Tracheophyta</taxon>
        <taxon>Spermatophyta</taxon>
        <taxon>Magnoliopsida</taxon>
        <taxon>eudicotyledons</taxon>
        <taxon>Gunneridae</taxon>
        <taxon>Pentapetalae</taxon>
        <taxon>asterids</taxon>
        <taxon>lamiids</taxon>
        <taxon>Solanales</taxon>
        <taxon>Convolvulaceae</taxon>
        <taxon>Cuscuteae</taxon>
        <taxon>Cuscuta</taxon>
        <taxon>Cuscuta subgen. Cuscuta</taxon>
    </lineage>
</organism>
<dbReference type="AlphaFoldDB" id="A0A9P0YTA2"/>
<dbReference type="InterPro" id="IPR055298">
    <property type="entry name" value="AtLOH3-like"/>
</dbReference>
<dbReference type="OrthoDB" id="1302363at2759"/>
<proteinExistence type="predicted"/>